<keyword evidence="3" id="KW-1185">Reference proteome</keyword>
<evidence type="ECO:0000256" key="1">
    <source>
        <dbReference type="SAM" id="SignalP"/>
    </source>
</evidence>
<organism evidence="3">
    <name type="scientific">Laccaria bicolor (strain S238N-H82 / ATCC MYA-4686)</name>
    <name type="common">Bicoloured deceiver</name>
    <name type="synonym">Laccaria laccata var. bicolor</name>
    <dbReference type="NCBI Taxonomy" id="486041"/>
    <lineage>
        <taxon>Eukaryota</taxon>
        <taxon>Fungi</taxon>
        <taxon>Dikarya</taxon>
        <taxon>Basidiomycota</taxon>
        <taxon>Agaricomycotina</taxon>
        <taxon>Agaricomycetes</taxon>
        <taxon>Agaricomycetidae</taxon>
        <taxon>Agaricales</taxon>
        <taxon>Agaricineae</taxon>
        <taxon>Hydnangiaceae</taxon>
        <taxon>Laccaria</taxon>
    </lineage>
</organism>
<dbReference type="KEGG" id="lbc:LACBIDRAFT_295328"/>
<dbReference type="Proteomes" id="UP000001194">
    <property type="component" value="Unassembled WGS sequence"/>
</dbReference>
<dbReference type="RefSeq" id="XP_001886277.1">
    <property type="nucleotide sequence ID" value="XM_001886242.1"/>
</dbReference>
<sequence length="429" mass="47358">MHALNLTRPFALVLAIVCLAIAAPSSDVHAEPGSAAVVHAVGNVPDSALIEDAVATHLPAATSPTDKTAGLTLKPDSSECRHPGEFCMADEDCCSGLRCAIFRPPLSESTLQFQTHPPEQLITTLSFNGSIWPHEPPRISVNACNLLVTARNIRPTCKENPFILMDTWPNSGIKISNVEASNGERKVPDIQFQISHPKARAPTSDALTPIQTTHGMPSPTPQSLTPFKFTVNLFSVSMVPRQHLPDEGLFGDEELGGYGVDVEGGAVWLKERTERVKTCHTNNWTTRTRLQPFLPSSWTRLLRRRSYRRPLGFPKLYNPFDAECTYANASSFTQSKDYTLARWLAHPTLNFHSQHQTTPFSEMYSSRNLALGDATSVYRDQGMASIMGIHCNPLFVYRQLDDSRRSYDSGKGVLLNGFVHPLLTLACFS</sequence>
<dbReference type="GeneID" id="6081898"/>
<dbReference type="InParanoid" id="B0DQL2"/>
<feature type="chain" id="PRO_5002749411" evidence="1">
    <location>
        <begin position="31"/>
        <end position="429"/>
    </location>
</feature>
<proteinExistence type="predicted"/>
<gene>
    <name evidence="2" type="ORF">LACBIDRAFT_295328</name>
</gene>
<dbReference type="EMBL" id="DS547126">
    <property type="protein sequence ID" value="EDR03136.1"/>
    <property type="molecule type" value="Genomic_DNA"/>
</dbReference>
<dbReference type="HOGENOM" id="CLU_639460_0_0_1"/>
<dbReference type="AlphaFoldDB" id="B0DQL2"/>
<accession>B0DQL2</accession>
<name>B0DQL2_LACBS</name>
<reference evidence="2 3" key="1">
    <citation type="journal article" date="2008" name="Nature">
        <title>The genome of Laccaria bicolor provides insights into mycorrhizal symbiosis.</title>
        <authorList>
            <person name="Martin F."/>
            <person name="Aerts A."/>
            <person name="Ahren D."/>
            <person name="Brun A."/>
            <person name="Danchin E.G.J."/>
            <person name="Duchaussoy F."/>
            <person name="Gibon J."/>
            <person name="Kohler A."/>
            <person name="Lindquist E."/>
            <person name="Pereda V."/>
            <person name="Salamov A."/>
            <person name="Shapiro H.J."/>
            <person name="Wuyts J."/>
            <person name="Blaudez D."/>
            <person name="Buee M."/>
            <person name="Brokstein P."/>
            <person name="Canbaeck B."/>
            <person name="Cohen D."/>
            <person name="Courty P.E."/>
            <person name="Coutinho P.M."/>
            <person name="Delaruelle C."/>
            <person name="Detter J.C."/>
            <person name="Deveau A."/>
            <person name="DiFazio S."/>
            <person name="Duplessis S."/>
            <person name="Fraissinet-Tachet L."/>
            <person name="Lucic E."/>
            <person name="Frey-Klett P."/>
            <person name="Fourrey C."/>
            <person name="Feussner I."/>
            <person name="Gay G."/>
            <person name="Grimwood J."/>
            <person name="Hoegger P.J."/>
            <person name="Jain P."/>
            <person name="Kilaru S."/>
            <person name="Labbe J."/>
            <person name="Lin Y.C."/>
            <person name="Legue V."/>
            <person name="Le Tacon F."/>
            <person name="Marmeisse R."/>
            <person name="Melayah D."/>
            <person name="Montanini B."/>
            <person name="Muratet M."/>
            <person name="Nehls U."/>
            <person name="Niculita-Hirzel H."/>
            <person name="Oudot-Le Secq M.P."/>
            <person name="Peter M."/>
            <person name="Quesneville H."/>
            <person name="Rajashekar B."/>
            <person name="Reich M."/>
            <person name="Rouhier N."/>
            <person name="Schmutz J."/>
            <person name="Yin T."/>
            <person name="Chalot M."/>
            <person name="Henrissat B."/>
            <person name="Kuees U."/>
            <person name="Lucas S."/>
            <person name="Van de Peer Y."/>
            <person name="Podila G.K."/>
            <person name="Polle A."/>
            <person name="Pukkila P.J."/>
            <person name="Richardson P.M."/>
            <person name="Rouze P."/>
            <person name="Sanders I.R."/>
            <person name="Stajich J.E."/>
            <person name="Tunlid A."/>
            <person name="Tuskan G."/>
            <person name="Grigoriev I.V."/>
        </authorList>
    </citation>
    <scope>NUCLEOTIDE SEQUENCE [LARGE SCALE GENOMIC DNA]</scope>
    <source>
        <strain evidence="3">S238N-H82 / ATCC MYA-4686</strain>
    </source>
</reference>
<protein>
    <submittedName>
        <fullName evidence="2">Predicted protein</fullName>
    </submittedName>
</protein>
<evidence type="ECO:0000313" key="3">
    <source>
        <dbReference type="Proteomes" id="UP000001194"/>
    </source>
</evidence>
<feature type="signal peptide" evidence="1">
    <location>
        <begin position="1"/>
        <end position="30"/>
    </location>
</feature>
<evidence type="ECO:0000313" key="2">
    <source>
        <dbReference type="EMBL" id="EDR03136.1"/>
    </source>
</evidence>
<keyword evidence="1" id="KW-0732">Signal</keyword>